<keyword evidence="1" id="KW-1133">Transmembrane helix</keyword>
<dbReference type="EMBL" id="CP137624">
    <property type="protein sequence ID" value="WPK10668.1"/>
    <property type="molecule type" value="Genomic_DNA"/>
</dbReference>
<dbReference type="Proteomes" id="UP001322664">
    <property type="component" value="Chromosome"/>
</dbReference>
<keyword evidence="1" id="KW-0472">Membrane</keyword>
<name>A0ABZ0RV15_9BACI</name>
<accession>A0ABZ0RV15</accession>
<keyword evidence="1" id="KW-0812">Transmembrane</keyword>
<evidence type="ECO:0000313" key="3">
    <source>
        <dbReference type="Proteomes" id="UP001322664"/>
    </source>
</evidence>
<evidence type="ECO:0000256" key="1">
    <source>
        <dbReference type="SAM" id="Phobius"/>
    </source>
</evidence>
<feature type="transmembrane region" description="Helical" evidence="1">
    <location>
        <begin position="7"/>
        <end position="25"/>
    </location>
</feature>
<organism evidence="2 3">
    <name type="scientific">Lysinibacillus louembei</name>
    <dbReference type="NCBI Taxonomy" id="1470088"/>
    <lineage>
        <taxon>Bacteria</taxon>
        <taxon>Bacillati</taxon>
        <taxon>Bacillota</taxon>
        <taxon>Bacilli</taxon>
        <taxon>Bacillales</taxon>
        <taxon>Bacillaceae</taxon>
        <taxon>Lysinibacillus</taxon>
    </lineage>
</organism>
<protein>
    <submittedName>
        <fullName evidence="2">Uncharacterized protein</fullName>
    </submittedName>
</protein>
<dbReference type="RefSeq" id="WP_319835860.1">
    <property type="nucleotide sequence ID" value="NZ_CP137624.1"/>
</dbReference>
<reference evidence="2 3" key="1">
    <citation type="submission" date="2023-09" db="EMBL/GenBank/DDBJ databases">
        <authorList>
            <person name="Page C.A."/>
            <person name="Perez-Diaz I.M."/>
        </authorList>
    </citation>
    <scope>NUCLEOTIDE SEQUENCE [LARGE SCALE GENOMIC DNA]</scope>
    <source>
        <strain evidence="2 3">Ll15</strain>
    </source>
</reference>
<proteinExistence type="predicted"/>
<sequence>MKKSLKVGICFSILFLTIIISFILFKDDSRIKALENLNSPKVDELYYFEKMPIKFKRYKIAEPIKNGNGFIIHEMWDRGPENIQTIIFSTFFSDTEEIDLNADFINAKEVKEVKGVKGYYTIEEPQSDSSNLFIEKVIFGLEGVKYEITFIQNIKKGGTDIQPFGSEYIVNMIDDYLVKK</sequence>
<keyword evidence="3" id="KW-1185">Reference proteome</keyword>
<evidence type="ECO:0000313" key="2">
    <source>
        <dbReference type="EMBL" id="WPK10668.1"/>
    </source>
</evidence>
<gene>
    <name evidence="2" type="ORF">R6U77_12325</name>
</gene>